<name>A0ABW1IT34_9BACL</name>
<keyword evidence="7" id="KW-1185">Reference proteome</keyword>
<comment type="caution">
    <text evidence="6">The sequence shown here is derived from an EMBL/GenBank/DDBJ whole genome shotgun (WGS) entry which is preliminary data.</text>
</comment>
<organism evidence="6 7">
    <name type="scientific">Marinicrinis lubricantis</name>
    <dbReference type="NCBI Taxonomy" id="2086470"/>
    <lineage>
        <taxon>Bacteria</taxon>
        <taxon>Bacillati</taxon>
        <taxon>Bacillota</taxon>
        <taxon>Bacilli</taxon>
        <taxon>Bacillales</taxon>
        <taxon>Paenibacillaceae</taxon>
    </lineage>
</organism>
<reference evidence="7" key="1">
    <citation type="journal article" date="2019" name="Int. J. Syst. Evol. Microbiol.">
        <title>The Global Catalogue of Microorganisms (GCM) 10K type strain sequencing project: providing services to taxonomists for standard genome sequencing and annotation.</title>
        <authorList>
            <consortium name="The Broad Institute Genomics Platform"/>
            <consortium name="The Broad Institute Genome Sequencing Center for Infectious Disease"/>
            <person name="Wu L."/>
            <person name="Ma J."/>
        </authorList>
    </citation>
    <scope>NUCLEOTIDE SEQUENCE [LARGE SCALE GENOMIC DNA]</scope>
    <source>
        <strain evidence="7">CCM 8749</strain>
    </source>
</reference>
<dbReference type="CDD" id="cd16914">
    <property type="entry name" value="EcfT"/>
    <property type="match status" value="1"/>
</dbReference>
<dbReference type="InterPro" id="IPR003339">
    <property type="entry name" value="ABC/ECF_trnsptr_transmembrane"/>
</dbReference>
<keyword evidence="3 5" id="KW-1133">Transmembrane helix</keyword>
<dbReference type="PANTHER" id="PTHR33514:SF13">
    <property type="entry name" value="PROTEIN ABCI12, CHLOROPLASTIC"/>
    <property type="match status" value="1"/>
</dbReference>
<dbReference type="PANTHER" id="PTHR33514">
    <property type="entry name" value="PROTEIN ABCI12, CHLOROPLASTIC"/>
    <property type="match status" value="1"/>
</dbReference>
<evidence type="ECO:0000256" key="2">
    <source>
        <dbReference type="ARBA" id="ARBA00022692"/>
    </source>
</evidence>
<dbReference type="EMBL" id="JBHSQV010000179">
    <property type="protein sequence ID" value="MFC5988285.1"/>
    <property type="molecule type" value="Genomic_DNA"/>
</dbReference>
<proteinExistence type="predicted"/>
<keyword evidence="2 5" id="KW-0812">Transmembrane</keyword>
<sequence>MRSDGLRGIHPAPALLYFLAAGICIMLFNHPFMAAFMLGMQILLSIILDKGRSLWRLRWVMVIGFGFVALLNPLFNHRGMHILFYFMDQPITGEALLYGVNQAMMLISLILLFVSFQTIIDPPKFLNLFARFSPKAALIVTMAFRFVPLFRKRLENISMVQRTKGITVSSGTLKQRWLSGMRQLETLLTLSMEESVQTAESMAARGYGPRKRTSYVPYRWKLQDVVFASAVFVLWIACFGGWFLGKGQLIIYPRLEEWQLDSGDTIILVTAVLLHAVPFIVEGRDYLLWRT</sequence>
<comment type="subcellular location">
    <subcellularLocation>
        <location evidence="1">Membrane</location>
        <topology evidence="1">Multi-pass membrane protein</topology>
    </subcellularLocation>
</comment>
<protein>
    <submittedName>
        <fullName evidence="6">Energy-coupling factor transporter transmembrane component T</fullName>
    </submittedName>
</protein>
<dbReference type="Pfam" id="PF02361">
    <property type="entry name" value="CbiQ"/>
    <property type="match status" value="1"/>
</dbReference>
<evidence type="ECO:0000256" key="1">
    <source>
        <dbReference type="ARBA" id="ARBA00004141"/>
    </source>
</evidence>
<dbReference type="Proteomes" id="UP001596250">
    <property type="component" value="Unassembled WGS sequence"/>
</dbReference>
<evidence type="ECO:0000313" key="7">
    <source>
        <dbReference type="Proteomes" id="UP001596250"/>
    </source>
</evidence>
<evidence type="ECO:0000256" key="4">
    <source>
        <dbReference type="ARBA" id="ARBA00023136"/>
    </source>
</evidence>
<evidence type="ECO:0000313" key="6">
    <source>
        <dbReference type="EMBL" id="MFC5988285.1"/>
    </source>
</evidence>
<feature type="transmembrane region" description="Helical" evidence="5">
    <location>
        <begin position="132"/>
        <end position="150"/>
    </location>
</feature>
<feature type="transmembrane region" description="Helical" evidence="5">
    <location>
        <begin position="265"/>
        <end position="281"/>
    </location>
</feature>
<feature type="transmembrane region" description="Helical" evidence="5">
    <location>
        <begin position="96"/>
        <end position="120"/>
    </location>
</feature>
<evidence type="ECO:0000256" key="5">
    <source>
        <dbReference type="SAM" id="Phobius"/>
    </source>
</evidence>
<gene>
    <name evidence="6" type="ORF">ACFPXP_17925</name>
</gene>
<feature type="transmembrane region" description="Helical" evidence="5">
    <location>
        <begin position="12"/>
        <end position="37"/>
    </location>
</feature>
<dbReference type="RefSeq" id="WP_379895748.1">
    <property type="nucleotide sequence ID" value="NZ_CBCSCT010000015.1"/>
</dbReference>
<accession>A0ABW1IT34</accession>
<feature type="transmembrane region" description="Helical" evidence="5">
    <location>
        <begin position="57"/>
        <end position="75"/>
    </location>
</feature>
<feature type="transmembrane region" description="Helical" evidence="5">
    <location>
        <begin position="225"/>
        <end position="245"/>
    </location>
</feature>
<evidence type="ECO:0000256" key="3">
    <source>
        <dbReference type="ARBA" id="ARBA00022989"/>
    </source>
</evidence>
<keyword evidence="4 5" id="KW-0472">Membrane</keyword>